<proteinExistence type="predicted"/>
<dbReference type="SMART" id="SM00256">
    <property type="entry name" value="FBOX"/>
    <property type="match status" value="1"/>
</dbReference>
<accession>A0ABQ7Q8B4</accession>
<evidence type="ECO:0000256" key="1">
    <source>
        <dbReference type="SAM" id="MobiDB-lite"/>
    </source>
</evidence>
<dbReference type="PROSITE" id="PS50181">
    <property type="entry name" value="FBOX"/>
    <property type="match status" value="1"/>
</dbReference>
<feature type="region of interest" description="Disordered" evidence="1">
    <location>
        <begin position="115"/>
        <end position="170"/>
    </location>
</feature>
<name>A0ABQ7Q8B4_PLUXY</name>
<dbReference type="PANTHER" id="PTHR24068">
    <property type="entry name" value="UBIQUITIN-CONJUGATING ENZYME E2"/>
    <property type="match status" value="1"/>
</dbReference>
<dbReference type="InterPro" id="IPR036047">
    <property type="entry name" value="F-box-like_dom_sf"/>
</dbReference>
<feature type="region of interest" description="Disordered" evidence="1">
    <location>
        <begin position="78"/>
        <end position="97"/>
    </location>
</feature>
<dbReference type="Proteomes" id="UP000823941">
    <property type="component" value="Chromosome 19"/>
</dbReference>
<reference evidence="4 5" key="1">
    <citation type="submission" date="2021-06" db="EMBL/GenBank/DDBJ databases">
        <title>A haploid diamondback moth (Plutella xylostella L.) genome assembly resolves 31 chromosomes and identifies a diamide resistance mutation.</title>
        <authorList>
            <person name="Ward C.M."/>
            <person name="Perry K.D."/>
            <person name="Baker G."/>
            <person name="Powis K."/>
            <person name="Heckel D.G."/>
            <person name="Baxter S.W."/>
        </authorList>
    </citation>
    <scope>NUCLEOTIDE SEQUENCE [LARGE SCALE GENOMIC DNA]</scope>
    <source>
        <strain evidence="4 5">LV</strain>
        <tissue evidence="4">Single pupa</tissue>
    </source>
</reference>
<dbReference type="Pfam" id="PF12937">
    <property type="entry name" value="F-box-like"/>
    <property type="match status" value="1"/>
</dbReference>
<organism evidence="4 5">
    <name type="scientific">Plutella xylostella</name>
    <name type="common">Diamondback moth</name>
    <name type="synonym">Plutella maculipennis</name>
    <dbReference type="NCBI Taxonomy" id="51655"/>
    <lineage>
        <taxon>Eukaryota</taxon>
        <taxon>Metazoa</taxon>
        <taxon>Ecdysozoa</taxon>
        <taxon>Arthropoda</taxon>
        <taxon>Hexapoda</taxon>
        <taxon>Insecta</taxon>
        <taxon>Pterygota</taxon>
        <taxon>Neoptera</taxon>
        <taxon>Endopterygota</taxon>
        <taxon>Lepidoptera</taxon>
        <taxon>Glossata</taxon>
        <taxon>Ditrysia</taxon>
        <taxon>Yponomeutoidea</taxon>
        <taxon>Plutellidae</taxon>
        <taxon>Plutella</taxon>
    </lineage>
</organism>
<evidence type="ECO:0000313" key="5">
    <source>
        <dbReference type="Proteomes" id="UP000823941"/>
    </source>
</evidence>
<dbReference type="Gene3D" id="1.20.1280.50">
    <property type="match status" value="1"/>
</dbReference>
<feature type="compositionally biased region" description="Low complexity" evidence="1">
    <location>
        <begin position="131"/>
        <end position="144"/>
    </location>
</feature>
<dbReference type="Pfam" id="PF00179">
    <property type="entry name" value="UQ_con"/>
    <property type="match status" value="1"/>
</dbReference>
<dbReference type="EMBL" id="JAHIBW010000019">
    <property type="protein sequence ID" value="KAG7301477.1"/>
    <property type="molecule type" value="Genomic_DNA"/>
</dbReference>
<keyword evidence="5" id="KW-1185">Reference proteome</keyword>
<dbReference type="Gene3D" id="3.10.110.10">
    <property type="entry name" value="Ubiquitin Conjugating Enzyme"/>
    <property type="match status" value="1"/>
</dbReference>
<feature type="domain" description="UBC core" evidence="2">
    <location>
        <begin position="370"/>
        <end position="516"/>
    </location>
</feature>
<dbReference type="CDD" id="cd23826">
    <property type="entry name" value="UEV_Morgue-like"/>
    <property type="match status" value="1"/>
</dbReference>
<evidence type="ECO:0000259" key="2">
    <source>
        <dbReference type="PROSITE" id="PS50127"/>
    </source>
</evidence>
<evidence type="ECO:0008006" key="6">
    <source>
        <dbReference type="Google" id="ProtNLM"/>
    </source>
</evidence>
<evidence type="ECO:0000313" key="4">
    <source>
        <dbReference type="EMBL" id="KAG7301477.1"/>
    </source>
</evidence>
<gene>
    <name evidence="4" type="ORF">JYU34_014443</name>
</gene>
<dbReference type="SMART" id="SM00212">
    <property type="entry name" value="UBCc"/>
    <property type="match status" value="1"/>
</dbReference>
<evidence type="ECO:0000259" key="3">
    <source>
        <dbReference type="PROSITE" id="PS50181"/>
    </source>
</evidence>
<dbReference type="PROSITE" id="PS50127">
    <property type="entry name" value="UBC_2"/>
    <property type="match status" value="1"/>
</dbReference>
<dbReference type="InterPro" id="IPR016135">
    <property type="entry name" value="UBQ-conjugating_enzyme/RWD"/>
</dbReference>
<feature type="domain" description="F-box" evidence="3">
    <location>
        <begin position="188"/>
        <end position="237"/>
    </location>
</feature>
<dbReference type="SUPFAM" id="SSF81383">
    <property type="entry name" value="F-box domain"/>
    <property type="match status" value="1"/>
</dbReference>
<dbReference type="InterPro" id="IPR000608">
    <property type="entry name" value="UBC"/>
</dbReference>
<comment type="caution">
    <text evidence="4">The sequence shown here is derived from an EMBL/GenBank/DDBJ whole genome shotgun (WGS) entry which is preliminary data.</text>
</comment>
<dbReference type="SUPFAM" id="SSF54495">
    <property type="entry name" value="UBC-like"/>
    <property type="match status" value="1"/>
</dbReference>
<dbReference type="InterPro" id="IPR001810">
    <property type="entry name" value="F-box_dom"/>
</dbReference>
<sequence length="524" mass="59155">MSAVGPEFYHFIKKLEDNGDKLPPPTLSLIQQPLEFEFNNSTCYICNGYYGPSFGEPVCATCHAFLFPDFPSYLPNSHFASEKTDDGDSGNDEPSDLNYSAERRLNQVQFPSWFYRNSTDNETSPEDEASRASNSGPGASSSSNEDPPRPNPINMDVIVGQGPPMPAPNLARSLQALSTPRMPDNLEPGLVEQLPSEVLLCIFSYLDDLSLCACAAVCARWGRLVEARVPPLRWAAFANKRFPLYKPMQPHVDWHKDIREVNLTPYLDLYPYVIEVENNAEGISHLQLPDSLSLCACAAVCARWGRLVEARVPPLRWAAFANKRFPLYKPMQPHVDWHKKYRALVESSFCRNCLVQMCAQAQPAGEESHWRRNRLRIELKMLRNDPPEGIAATPLDPVCCHWQASVTGPAGSPYEGGAFYLYIQVPYTYPMNPPVVRFLTRIFHPNVSRHGDVGIDSVHHNWTLALTISKVLISIQSLLTDPYTAVCMEPEIGEMYANQRAKFEAIARRWTWRYAMHDVLHNVL</sequence>
<protein>
    <recommendedName>
        <fullName evidence="6">Ubiquitin-conjugating enzyme E2 28</fullName>
    </recommendedName>
</protein>